<dbReference type="Pfam" id="PF00293">
    <property type="entry name" value="NUDIX"/>
    <property type="match status" value="1"/>
</dbReference>
<evidence type="ECO:0000313" key="3">
    <source>
        <dbReference type="Proteomes" id="UP000481030"/>
    </source>
</evidence>
<proteinExistence type="predicted"/>
<keyword evidence="3" id="KW-1185">Reference proteome</keyword>
<feature type="domain" description="Nudix hydrolase" evidence="1">
    <location>
        <begin position="29"/>
        <end position="168"/>
    </location>
</feature>
<dbReference type="GO" id="GO:0003824">
    <property type="term" value="F:catalytic activity"/>
    <property type="evidence" value="ECO:0007669"/>
    <property type="project" value="UniProtKB-ARBA"/>
</dbReference>
<dbReference type="CDD" id="cd04692">
    <property type="entry name" value="NUDIX_Hydrolase"/>
    <property type="match status" value="1"/>
</dbReference>
<dbReference type="PANTHER" id="PTHR10885:SF0">
    <property type="entry name" value="ISOPENTENYL-DIPHOSPHATE DELTA-ISOMERASE"/>
    <property type="match status" value="1"/>
</dbReference>
<evidence type="ECO:0000259" key="1">
    <source>
        <dbReference type="PROSITE" id="PS51462"/>
    </source>
</evidence>
<protein>
    <submittedName>
        <fullName evidence="2">NUDIX domain-containing protein</fullName>
    </submittedName>
</protein>
<dbReference type="EMBL" id="WBOS01000007">
    <property type="protein sequence ID" value="KAB2333311.1"/>
    <property type="molecule type" value="Genomic_DNA"/>
</dbReference>
<dbReference type="PANTHER" id="PTHR10885">
    <property type="entry name" value="ISOPENTENYL-DIPHOSPHATE DELTA-ISOMERASE"/>
    <property type="match status" value="1"/>
</dbReference>
<reference evidence="2 3" key="1">
    <citation type="journal article" date="2016" name="Antonie Van Leeuwenhoek">
        <title>Bacillus depressus sp. nov., isolated from soil of a sunflower field.</title>
        <authorList>
            <person name="Wei X."/>
            <person name="Xin D."/>
            <person name="Xin Y."/>
            <person name="Zhang H."/>
            <person name="Wang T."/>
            <person name="Zhang J."/>
        </authorList>
    </citation>
    <scope>NUCLEOTIDE SEQUENCE [LARGE SCALE GENOMIC DNA]</scope>
    <source>
        <strain evidence="2 3">BZ1</strain>
    </source>
</reference>
<dbReference type="RefSeq" id="WP_151535735.1">
    <property type="nucleotide sequence ID" value="NZ_WBOS01000007.1"/>
</dbReference>
<name>A0A6L3V2R7_9BACI</name>
<dbReference type="Gene3D" id="3.90.79.10">
    <property type="entry name" value="Nucleoside Triphosphate Pyrophosphohydrolase"/>
    <property type="match status" value="1"/>
</dbReference>
<organism evidence="2 3">
    <name type="scientific">Cytobacillus depressus</name>
    <dbReference type="NCBI Taxonomy" id="1602942"/>
    <lineage>
        <taxon>Bacteria</taxon>
        <taxon>Bacillati</taxon>
        <taxon>Bacillota</taxon>
        <taxon>Bacilli</taxon>
        <taxon>Bacillales</taxon>
        <taxon>Bacillaceae</taxon>
        <taxon>Cytobacillus</taxon>
    </lineage>
</organism>
<comment type="caution">
    <text evidence="2">The sequence shown here is derived from an EMBL/GenBank/DDBJ whole genome shotgun (WGS) entry which is preliminary data.</text>
</comment>
<dbReference type="Proteomes" id="UP000481030">
    <property type="component" value="Unassembled WGS sequence"/>
</dbReference>
<dbReference type="SUPFAM" id="SSF55811">
    <property type="entry name" value="Nudix"/>
    <property type="match status" value="1"/>
</dbReference>
<dbReference type="InterPro" id="IPR015797">
    <property type="entry name" value="NUDIX_hydrolase-like_dom_sf"/>
</dbReference>
<sequence>MENELLKIFDQQRNPIGIASREEIHKAGHWHETFHCWFISFEDGLPYIYLQKRSAAKKDYPNLLDITAAGHILADESIRDGVREIKEELGVEIAFDELVPLEIIEYSVTRDGLIDNEIAHVFLYKSQFTFDAFKLQKEEVSGLVKASFTDFTQLWSGKRAEITVEGFEIDQLGRNNTVRKKVEKHEFVPHELSYYEDIIKLISEEIVKE</sequence>
<dbReference type="InterPro" id="IPR000086">
    <property type="entry name" value="NUDIX_hydrolase_dom"/>
</dbReference>
<accession>A0A6L3V2R7</accession>
<dbReference type="AlphaFoldDB" id="A0A6L3V2R7"/>
<gene>
    <name evidence="2" type="ORF">F7731_15750</name>
</gene>
<dbReference type="OrthoDB" id="9780586at2"/>
<evidence type="ECO:0000313" key="2">
    <source>
        <dbReference type="EMBL" id="KAB2333311.1"/>
    </source>
</evidence>
<dbReference type="PROSITE" id="PS51462">
    <property type="entry name" value="NUDIX"/>
    <property type="match status" value="1"/>
</dbReference>